<gene>
    <name evidence="11" type="primary">flgK</name>
    <name evidence="11" type="ORF">JQX08_02550</name>
</gene>
<proteinExistence type="inferred from homology"/>
<sequence>MADLLNIGLSGLSASKTQLSVTGHNITNVNTAGYSRQSVVQGTRTPQFSGAGYIGAGAQVVDVRRLASSFMTEQLRSATSQNMELNTFKSQIEQLDSLLSDSTTGITPALQSFFASLQTAAQNPSGSEGREALLAQAQGLSKTFNTLYDQLDKQNTLINQQLGSLATQVNNLASSVASYNDAIAKGRASGVEPNDLIDAREETVRQISELIGVQAVSQDDGSMSLFIGTGQPLVVGTTVSTLRAMPGANDPGRYQMELVSGNSVQNVTAQISGGQVGGLLAYRDTALDNSYNRLGQLALTFADTVNQQLGQGLDLSGKAGSNLFGDINDPSITALRVLGRLGNSSAVSSANLNITDTSKLNTSDYRLDFDGTTFTARRLNDNAPLTINVSGAGPYTLSFAYADTSTTPATMIDQGFELTLDALPSAGDSFTLQPTRRGSADISTTLTHADQLAFAGTARAEATLNNRGTGSIGQPALVSGPSPVDVNVLKAAFGSGLSLSATVTGSTYTLTSPLPAGWSYVDANGNALGGSPTLNSGETNSVRLAYTGAGQTYTYEMTMSGAPQQSDSFTVAFNDKGISDNRNALALSGLQTKGTVGNGASGVTYNEAYSGLVERVGSLTAQVRTNSEAATSVLKQAQDNRDSLSGVNLDEEAANLIQFQQYYSASAQVIQVARTLFDTLIGAFR</sequence>
<dbReference type="PANTHER" id="PTHR30033">
    <property type="entry name" value="FLAGELLAR HOOK-ASSOCIATED PROTEIN 1"/>
    <property type="match status" value="1"/>
</dbReference>
<dbReference type="InterPro" id="IPR010930">
    <property type="entry name" value="Flg_bb/hook_C_dom"/>
</dbReference>
<evidence type="ECO:0000256" key="6">
    <source>
        <dbReference type="ARBA" id="ARBA00023143"/>
    </source>
</evidence>
<keyword evidence="5" id="KW-0964">Secreted</keyword>
<dbReference type="Pfam" id="PF21158">
    <property type="entry name" value="flgK_1st_1"/>
    <property type="match status" value="1"/>
</dbReference>
<dbReference type="InterPro" id="IPR053927">
    <property type="entry name" value="FlgK_helical"/>
</dbReference>
<evidence type="ECO:0000259" key="7">
    <source>
        <dbReference type="Pfam" id="PF00460"/>
    </source>
</evidence>
<keyword evidence="11" id="KW-0969">Cilium</keyword>
<dbReference type="EMBL" id="JAFEUP010000001">
    <property type="protein sequence ID" value="MBM7059579.1"/>
    <property type="molecule type" value="Genomic_DNA"/>
</dbReference>
<feature type="domain" description="Flagellar basal body rod protein N-terminal" evidence="7">
    <location>
        <begin position="5"/>
        <end position="34"/>
    </location>
</feature>
<name>A0ABS2IBB7_9GAMM</name>
<dbReference type="PRINTS" id="PR01005">
    <property type="entry name" value="FLGHOOKAP1"/>
</dbReference>
<evidence type="ECO:0000259" key="10">
    <source>
        <dbReference type="Pfam" id="PF22638"/>
    </source>
</evidence>
<evidence type="ECO:0000259" key="9">
    <source>
        <dbReference type="Pfam" id="PF21158"/>
    </source>
</evidence>
<evidence type="ECO:0000313" key="11">
    <source>
        <dbReference type="EMBL" id="MBM7059579.1"/>
    </source>
</evidence>
<dbReference type="Pfam" id="PF06429">
    <property type="entry name" value="Flg_bbr_C"/>
    <property type="match status" value="1"/>
</dbReference>
<feature type="domain" description="Flagellar basal-body/hook protein C-terminal" evidence="8">
    <location>
        <begin position="644"/>
        <end position="681"/>
    </location>
</feature>
<keyword evidence="11" id="KW-0966">Cell projection</keyword>
<evidence type="ECO:0000256" key="4">
    <source>
        <dbReference type="ARBA" id="ARBA00016244"/>
    </source>
</evidence>
<comment type="caution">
    <text evidence="11">The sequence shown here is derived from an EMBL/GenBank/DDBJ whole genome shotgun (WGS) entry which is preliminary data.</text>
</comment>
<feature type="domain" description="Flagellar hook-associated protein FlgK helical" evidence="10">
    <location>
        <begin position="93"/>
        <end position="324"/>
    </location>
</feature>
<organism evidence="11 12">
    <name type="scientific">Zestomonas insulae</name>
    <dbReference type="NCBI Taxonomy" id="2809017"/>
    <lineage>
        <taxon>Bacteria</taxon>
        <taxon>Pseudomonadati</taxon>
        <taxon>Pseudomonadota</taxon>
        <taxon>Gammaproteobacteria</taxon>
        <taxon>Pseudomonadales</taxon>
        <taxon>Pseudomonadaceae</taxon>
        <taxon>Zestomonas</taxon>
    </lineage>
</organism>
<evidence type="ECO:0000256" key="3">
    <source>
        <dbReference type="ARBA" id="ARBA00009677"/>
    </source>
</evidence>
<dbReference type="Proteomes" id="UP000717995">
    <property type="component" value="Unassembled WGS sequence"/>
</dbReference>
<evidence type="ECO:0000313" key="12">
    <source>
        <dbReference type="Proteomes" id="UP000717995"/>
    </source>
</evidence>
<dbReference type="RefSeq" id="WP_204914473.1">
    <property type="nucleotide sequence ID" value="NZ_JAFEUP010000001.1"/>
</dbReference>
<accession>A0ABS2IBB7</accession>
<keyword evidence="12" id="KW-1185">Reference proteome</keyword>
<keyword evidence="11" id="KW-0282">Flagellum</keyword>
<evidence type="ECO:0000256" key="5">
    <source>
        <dbReference type="ARBA" id="ARBA00022525"/>
    </source>
</evidence>
<dbReference type="SUPFAM" id="SSF64518">
    <property type="entry name" value="Phase 1 flagellin"/>
    <property type="match status" value="2"/>
</dbReference>
<comment type="subcellular location">
    <subcellularLocation>
        <location evidence="1">Bacterial flagellum</location>
    </subcellularLocation>
    <subcellularLocation>
        <location evidence="2">Secreted</location>
    </subcellularLocation>
</comment>
<dbReference type="Pfam" id="PF00460">
    <property type="entry name" value="Flg_bb_rod"/>
    <property type="match status" value="1"/>
</dbReference>
<keyword evidence="6" id="KW-0975">Bacterial flagellum</keyword>
<evidence type="ECO:0000256" key="2">
    <source>
        <dbReference type="ARBA" id="ARBA00004613"/>
    </source>
</evidence>
<dbReference type="NCBIfam" id="TIGR02492">
    <property type="entry name" value="flgK_ends"/>
    <property type="match status" value="1"/>
</dbReference>
<dbReference type="InterPro" id="IPR001444">
    <property type="entry name" value="Flag_bb_rod_N"/>
</dbReference>
<dbReference type="Pfam" id="PF22638">
    <property type="entry name" value="FlgK_D1"/>
    <property type="match status" value="1"/>
</dbReference>
<reference evidence="11 12" key="1">
    <citation type="submission" date="2021-02" db="EMBL/GenBank/DDBJ databases">
        <authorList>
            <person name="Lee D.-H."/>
        </authorList>
    </citation>
    <scope>NUCLEOTIDE SEQUENCE [LARGE SCALE GENOMIC DNA]</scope>
    <source>
        <strain evidence="11 12">UL073</strain>
    </source>
</reference>
<evidence type="ECO:0000259" key="8">
    <source>
        <dbReference type="Pfam" id="PF06429"/>
    </source>
</evidence>
<dbReference type="InterPro" id="IPR002371">
    <property type="entry name" value="FlgK"/>
</dbReference>
<dbReference type="PANTHER" id="PTHR30033:SF1">
    <property type="entry name" value="FLAGELLAR HOOK-ASSOCIATED PROTEIN 1"/>
    <property type="match status" value="1"/>
</dbReference>
<evidence type="ECO:0000256" key="1">
    <source>
        <dbReference type="ARBA" id="ARBA00004365"/>
    </source>
</evidence>
<dbReference type="InterPro" id="IPR049119">
    <property type="entry name" value="FlgK_D2-like"/>
</dbReference>
<comment type="similarity">
    <text evidence="3">Belongs to the flagella basal body rod proteins family.</text>
</comment>
<feature type="domain" description="Flagellar hook-associated protein 1 D2-like" evidence="9">
    <location>
        <begin position="343"/>
        <end position="434"/>
    </location>
</feature>
<protein>
    <recommendedName>
        <fullName evidence="4">Flagellar hook-associated protein 1</fullName>
    </recommendedName>
</protein>